<comment type="caution">
    <text evidence="3">The sequence shown here is derived from an EMBL/GenBank/DDBJ whole genome shotgun (WGS) entry which is preliminary data.</text>
</comment>
<evidence type="ECO:0000313" key="3">
    <source>
        <dbReference type="EMBL" id="GGJ06565.1"/>
    </source>
</evidence>
<accession>A0A917KC71</accession>
<keyword evidence="4" id="KW-1185">Reference proteome</keyword>
<feature type="compositionally biased region" description="Basic and acidic residues" evidence="1">
    <location>
        <begin position="83"/>
        <end position="93"/>
    </location>
</feature>
<gene>
    <name evidence="3" type="ORF">GCM10011320_11790</name>
</gene>
<reference evidence="3" key="2">
    <citation type="submission" date="2020-09" db="EMBL/GenBank/DDBJ databases">
        <authorList>
            <person name="Sun Q."/>
            <person name="Zhou Y."/>
        </authorList>
    </citation>
    <scope>NUCLEOTIDE SEQUENCE</scope>
    <source>
        <strain evidence="3">CGMCC 1.3617</strain>
    </source>
</reference>
<organism evidence="3 4">
    <name type="scientific">Neoroseomonas lacus</name>
    <dbReference type="NCBI Taxonomy" id="287609"/>
    <lineage>
        <taxon>Bacteria</taxon>
        <taxon>Pseudomonadati</taxon>
        <taxon>Pseudomonadota</taxon>
        <taxon>Alphaproteobacteria</taxon>
        <taxon>Acetobacterales</taxon>
        <taxon>Acetobacteraceae</taxon>
        <taxon>Neoroseomonas</taxon>
    </lineage>
</organism>
<reference evidence="3" key="1">
    <citation type="journal article" date="2014" name="Int. J. Syst. Evol. Microbiol.">
        <title>Complete genome sequence of Corynebacterium casei LMG S-19264T (=DSM 44701T), isolated from a smear-ripened cheese.</title>
        <authorList>
            <consortium name="US DOE Joint Genome Institute (JGI-PGF)"/>
            <person name="Walter F."/>
            <person name="Albersmeier A."/>
            <person name="Kalinowski J."/>
            <person name="Ruckert C."/>
        </authorList>
    </citation>
    <scope>NUCLEOTIDE SEQUENCE</scope>
    <source>
        <strain evidence="3">CGMCC 1.3617</strain>
    </source>
</reference>
<dbReference type="EMBL" id="BMKW01000002">
    <property type="protein sequence ID" value="GGJ06565.1"/>
    <property type="molecule type" value="Genomic_DNA"/>
</dbReference>
<evidence type="ECO:0000259" key="2">
    <source>
        <dbReference type="Pfam" id="PF06568"/>
    </source>
</evidence>
<dbReference type="Proteomes" id="UP000661507">
    <property type="component" value="Unassembled WGS sequence"/>
</dbReference>
<dbReference type="InterPro" id="IPR009506">
    <property type="entry name" value="YjiS-like"/>
</dbReference>
<proteinExistence type="predicted"/>
<name>A0A917KC71_9PROT</name>
<feature type="domain" description="YjiS-like" evidence="2">
    <location>
        <begin position="55"/>
        <end position="81"/>
    </location>
</feature>
<evidence type="ECO:0000256" key="1">
    <source>
        <dbReference type="SAM" id="MobiDB-lite"/>
    </source>
</evidence>
<sequence length="102" mass="11575">MRKACRHGAFRNPAPQEQIMSVDRIANPLRTAGHRVSAAAPGLMTRLWFTAVVAIERRQARKLVGQMDDRMLRDIGIHRGDTERAIRQGRDHGAPVQPWWGQ</sequence>
<evidence type="ECO:0000313" key="4">
    <source>
        <dbReference type="Proteomes" id="UP000661507"/>
    </source>
</evidence>
<protein>
    <recommendedName>
        <fullName evidence="2">YjiS-like domain-containing protein</fullName>
    </recommendedName>
</protein>
<dbReference type="AlphaFoldDB" id="A0A917KC71"/>
<feature type="region of interest" description="Disordered" evidence="1">
    <location>
        <begin position="83"/>
        <end position="102"/>
    </location>
</feature>
<dbReference type="Pfam" id="PF06568">
    <property type="entry name" value="YjiS-like"/>
    <property type="match status" value="1"/>
</dbReference>